<dbReference type="PROSITE" id="PS50056">
    <property type="entry name" value="TYR_PHOSPHATASE_2"/>
    <property type="match status" value="1"/>
</dbReference>
<dbReference type="PROSITE" id="PS00383">
    <property type="entry name" value="TYR_PHOSPHATASE_1"/>
    <property type="match status" value="1"/>
</dbReference>
<sequence length="261" mass="28875">MAAPVLPALPPPFVHIEGLVNMRSVGGFTAPKTKPIILYRCADPSRITPKGKEQFAALGIHDVFDFRADDEIASYQTPAPEVPGVKFHRTPVSESRAFDPVSLAARMSDFASDERGMFVQMNHEILETAGPAFEKVFRYMVENPEEPCMIHCTVGKDRTGIFTALTLNLLGVPDEEIAAEYGLTTEALKPVLPIMVARFKERVGHVENWDDLAHMVSSDPANMLAILEMLRDKYGGAEGWILSHTSLTTEDVAKFRSNYLV</sequence>
<dbReference type="InterPro" id="IPR029021">
    <property type="entry name" value="Prot-tyrosine_phosphatase-like"/>
</dbReference>
<evidence type="ECO:0000259" key="1">
    <source>
        <dbReference type="PROSITE" id="PS50056"/>
    </source>
</evidence>
<dbReference type="InterPro" id="IPR026893">
    <property type="entry name" value="Tyr/Ser_Pase_IphP-type"/>
</dbReference>
<organism evidence="2 3">
    <name type="scientific">Mycena chlorophos</name>
    <name type="common">Agaric fungus</name>
    <name type="synonym">Agaricus chlorophos</name>
    <dbReference type="NCBI Taxonomy" id="658473"/>
    <lineage>
        <taxon>Eukaryota</taxon>
        <taxon>Fungi</taxon>
        <taxon>Dikarya</taxon>
        <taxon>Basidiomycota</taxon>
        <taxon>Agaricomycotina</taxon>
        <taxon>Agaricomycetes</taxon>
        <taxon>Agaricomycetidae</taxon>
        <taxon>Agaricales</taxon>
        <taxon>Marasmiineae</taxon>
        <taxon>Mycenaceae</taxon>
        <taxon>Mycena</taxon>
    </lineage>
</organism>
<evidence type="ECO:0000313" key="3">
    <source>
        <dbReference type="Proteomes" id="UP000815677"/>
    </source>
</evidence>
<evidence type="ECO:0000313" key="2">
    <source>
        <dbReference type="EMBL" id="GAT51504.1"/>
    </source>
</evidence>
<name>A0ABQ0LLQ3_MYCCL</name>
<protein>
    <recommendedName>
        <fullName evidence="1">Tyrosine specific protein phosphatases domain-containing protein</fullName>
    </recommendedName>
</protein>
<dbReference type="InterPro" id="IPR000387">
    <property type="entry name" value="Tyr_Pase_dom"/>
</dbReference>
<dbReference type="Proteomes" id="UP000815677">
    <property type="component" value="Unassembled WGS sequence"/>
</dbReference>
<dbReference type="InterPro" id="IPR016130">
    <property type="entry name" value="Tyr_Pase_AS"/>
</dbReference>
<proteinExistence type="predicted"/>
<accession>A0ABQ0LLQ3</accession>
<dbReference type="EMBL" id="DF847217">
    <property type="protein sequence ID" value="GAT51504.1"/>
    <property type="molecule type" value="Genomic_DNA"/>
</dbReference>
<dbReference type="Pfam" id="PF13350">
    <property type="entry name" value="Y_phosphatase3"/>
    <property type="match status" value="1"/>
</dbReference>
<dbReference type="PANTHER" id="PTHR31126">
    <property type="entry name" value="TYROSINE-PROTEIN PHOSPHATASE"/>
    <property type="match status" value="1"/>
</dbReference>
<keyword evidence="3" id="KW-1185">Reference proteome</keyword>
<dbReference type="SUPFAM" id="SSF52799">
    <property type="entry name" value="(Phosphotyrosine protein) phosphatases II"/>
    <property type="match status" value="1"/>
</dbReference>
<dbReference type="PANTHER" id="PTHR31126:SF1">
    <property type="entry name" value="TYROSINE SPECIFIC PROTEIN PHOSPHATASES DOMAIN-CONTAINING PROTEIN"/>
    <property type="match status" value="1"/>
</dbReference>
<reference evidence="2" key="1">
    <citation type="submission" date="2014-09" db="EMBL/GenBank/DDBJ databases">
        <title>Genome sequence of the luminous mushroom Mycena chlorophos for searching fungal bioluminescence genes.</title>
        <authorList>
            <person name="Tanaka Y."/>
            <person name="Kasuga D."/>
            <person name="Oba Y."/>
            <person name="Hase S."/>
            <person name="Sato K."/>
            <person name="Oba Y."/>
            <person name="Sakakibara Y."/>
        </authorList>
    </citation>
    <scope>NUCLEOTIDE SEQUENCE</scope>
</reference>
<feature type="domain" description="Tyrosine specific protein phosphatases" evidence="1">
    <location>
        <begin position="131"/>
        <end position="203"/>
    </location>
</feature>
<dbReference type="Gene3D" id="3.90.190.10">
    <property type="entry name" value="Protein tyrosine phosphatase superfamily"/>
    <property type="match status" value="1"/>
</dbReference>
<gene>
    <name evidence="2" type="ORF">MCHLO_08638</name>
</gene>